<proteinExistence type="inferred from homology"/>
<evidence type="ECO:0000256" key="1">
    <source>
        <dbReference type="ARBA" id="ARBA00009981"/>
    </source>
</evidence>
<dbReference type="EMBL" id="QKTX01000011">
    <property type="protein sequence ID" value="PZV80876.1"/>
    <property type="molecule type" value="Genomic_DNA"/>
</dbReference>
<dbReference type="Proteomes" id="UP000248917">
    <property type="component" value="Unassembled WGS sequence"/>
</dbReference>
<dbReference type="InterPro" id="IPR036165">
    <property type="entry name" value="YefM-like_sf"/>
</dbReference>
<protein>
    <submittedName>
        <fullName evidence="2">Antitoxin Phd_YefM of type II toxin-antitoxin system</fullName>
    </submittedName>
</protein>
<evidence type="ECO:0000313" key="3">
    <source>
        <dbReference type="Proteomes" id="UP000248917"/>
    </source>
</evidence>
<dbReference type="RefSeq" id="WP_111393666.1">
    <property type="nucleotide sequence ID" value="NZ_JBJINY010000026.1"/>
</dbReference>
<reference evidence="2 3" key="1">
    <citation type="submission" date="2018-06" db="EMBL/GenBank/DDBJ databases">
        <title>Genomic Encyclopedia of Archaeal and Bacterial Type Strains, Phase II (KMG-II): from individual species to whole genera.</title>
        <authorList>
            <person name="Goeker M."/>
        </authorList>
    </citation>
    <scope>NUCLEOTIDE SEQUENCE [LARGE SCALE GENOMIC DNA]</scope>
    <source>
        <strain evidence="2 3">T4</strain>
    </source>
</reference>
<comment type="caution">
    <text evidence="2">The sequence shown here is derived from an EMBL/GenBank/DDBJ whole genome shotgun (WGS) entry which is preliminary data.</text>
</comment>
<name>A0A326RVD8_9BACT</name>
<dbReference type="OrthoDB" id="3035307at2"/>
<organism evidence="2 3">
    <name type="scientific">Algoriphagus aquaeductus</name>
    <dbReference type="NCBI Taxonomy" id="475299"/>
    <lineage>
        <taxon>Bacteria</taxon>
        <taxon>Pseudomonadati</taxon>
        <taxon>Bacteroidota</taxon>
        <taxon>Cytophagia</taxon>
        <taxon>Cytophagales</taxon>
        <taxon>Cyclobacteriaceae</taxon>
        <taxon>Algoriphagus</taxon>
    </lineage>
</organism>
<gene>
    <name evidence="2" type="ORF">CLV31_11142</name>
</gene>
<dbReference type="SUPFAM" id="SSF143120">
    <property type="entry name" value="YefM-like"/>
    <property type="match status" value="1"/>
</dbReference>
<comment type="similarity">
    <text evidence="1">Belongs to the phD/YefM antitoxin family.</text>
</comment>
<keyword evidence="3" id="KW-1185">Reference proteome</keyword>
<sequence>MLVISSKEFRDNQKKYFDLVDQNQQVIVQRGKDKSYVLVPVSEEDRFFLDPKVIKEVKEGIEDYKSGKVTKIKKNELDQLLGL</sequence>
<dbReference type="AlphaFoldDB" id="A0A326RVD8"/>
<accession>A0A326RVD8</accession>
<evidence type="ECO:0000313" key="2">
    <source>
        <dbReference type="EMBL" id="PZV80876.1"/>
    </source>
</evidence>